<accession>A0A2P2JKD6</accession>
<dbReference type="EMBL" id="GGEC01013437">
    <property type="protein sequence ID" value="MBW93920.1"/>
    <property type="molecule type" value="Transcribed_RNA"/>
</dbReference>
<reference evidence="1" key="1">
    <citation type="submission" date="2018-02" db="EMBL/GenBank/DDBJ databases">
        <title>Rhizophora mucronata_Transcriptome.</title>
        <authorList>
            <person name="Meera S.P."/>
            <person name="Sreeshan A."/>
            <person name="Augustine A."/>
        </authorList>
    </citation>
    <scope>NUCLEOTIDE SEQUENCE</scope>
    <source>
        <tissue evidence="1">Leaf</tissue>
    </source>
</reference>
<sequence>MEVEVDEKDLKAAGAELLTDGRRGLRIHGWEIFSSKRSILNSSALHRYFSLSLSRFA</sequence>
<organism evidence="1">
    <name type="scientific">Rhizophora mucronata</name>
    <name type="common">Asiatic mangrove</name>
    <dbReference type="NCBI Taxonomy" id="61149"/>
    <lineage>
        <taxon>Eukaryota</taxon>
        <taxon>Viridiplantae</taxon>
        <taxon>Streptophyta</taxon>
        <taxon>Embryophyta</taxon>
        <taxon>Tracheophyta</taxon>
        <taxon>Spermatophyta</taxon>
        <taxon>Magnoliopsida</taxon>
        <taxon>eudicotyledons</taxon>
        <taxon>Gunneridae</taxon>
        <taxon>Pentapetalae</taxon>
        <taxon>rosids</taxon>
        <taxon>fabids</taxon>
        <taxon>Malpighiales</taxon>
        <taxon>Rhizophoraceae</taxon>
        <taxon>Rhizophora</taxon>
    </lineage>
</organism>
<name>A0A2P2JKD6_RHIMU</name>
<dbReference type="AlphaFoldDB" id="A0A2P2JKD6"/>
<evidence type="ECO:0000313" key="1">
    <source>
        <dbReference type="EMBL" id="MBW93920.1"/>
    </source>
</evidence>
<protein>
    <submittedName>
        <fullName evidence="1">TIP41-like protein</fullName>
    </submittedName>
</protein>
<proteinExistence type="predicted"/>